<comment type="caution">
    <text evidence="1">The sequence shown here is derived from an EMBL/GenBank/DDBJ whole genome shotgun (WGS) entry which is preliminary data.</text>
</comment>
<proteinExistence type="predicted"/>
<accession>A0A9W8DT18</accession>
<dbReference type="OrthoDB" id="10255285at2759"/>
<reference evidence="1" key="1">
    <citation type="submission" date="2022-07" db="EMBL/GenBank/DDBJ databases">
        <title>Phylogenomic reconstructions and comparative analyses of Kickxellomycotina fungi.</title>
        <authorList>
            <person name="Reynolds N.K."/>
            <person name="Stajich J.E."/>
            <person name="Barry K."/>
            <person name="Grigoriev I.V."/>
            <person name="Crous P."/>
            <person name="Smith M.E."/>
        </authorList>
    </citation>
    <scope>NUCLEOTIDE SEQUENCE</scope>
    <source>
        <strain evidence="1">NBRC 100468</strain>
    </source>
</reference>
<dbReference type="Gene3D" id="3.40.1000.10">
    <property type="entry name" value="Mog1/PsbP, alpha/beta/alpha sandwich"/>
    <property type="match status" value="1"/>
</dbReference>
<organism evidence="1 2">
    <name type="scientific">Mycoemilia scoparia</name>
    <dbReference type="NCBI Taxonomy" id="417184"/>
    <lineage>
        <taxon>Eukaryota</taxon>
        <taxon>Fungi</taxon>
        <taxon>Fungi incertae sedis</taxon>
        <taxon>Zoopagomycota</taxon>
        <taxon>Kickxellomycotina</taxon>
        <taxon>Kickxellomycetes</taxon>
        <taxon>Kickxellales</taxon>
        <taxon>Kickxellaceae</taxon>
        <taxon>Mycoemilia</taxon>
    </lineage>
</organism>
<gene>
    <name evidence="1" type="ORF">H4219_003385</name>
</gene>
<dbReference type="Proteomes" id="UP001150538">
    <property type="component" value="Unassembled WGS sequence"/>
</dbReference>
<evidence type="ECO:0000313" key="1">
    <source>
        <dbReference type="EMBL" id="KAJ1917124.1"/>
    </source>
</evidence>
<protein>
    <submittedName>
        <fullName evidence="1">Uncharacterized protein</fullName>
    </submittedName>
</protein>
<sequence>MYQKRLFNNSMVISIPDDYEDADYFNKTENNEASFTNVETEETMTITVFTASNHWNPYRFHFEELADFNNAVPFRINSIGKIVNDELIPNLPSTAQAFYASGEQWLIDEAEGLKTHQIKRDRSDTFMVVFRVYEVHLDIVITSTVAVEDDAPHIEWNSKIKQTTPTTKSERTLLNLLKSIESFEVLDWQKIL</sequence>
<name>A0A9W8DT18_9FUNG</name>
<dbReference type="EMBL" id="JANBPU010000080">
    <property type="protein sequence ID" value="KAJ1917124.1"/>
    <property type="molecule type" value="Genomic_DNA"/>
</dbReference>
<dbReference type="SUPFAM" id="SSF55724">
    <property type="entry name" value="Mog1p/PsbP-like"/>
    <property type="match status" value="1"/>
</dbReference>
<evidence type="ECO:0000313" key="2">
    <source>
        <dbReference type="Proteomes" id="UP001150538"/>
    </source>
</evidence>
<dbReference type="InterPro" id="IPR016123">
    <property type="entry name" value="Mog1/PsbP_a/b/a-sand"/>
</dbReference>
<dbReference type="AlphaFoldDB" id="A0A9W8DT18"/>
<keyword evidence="2" id="KW-1185">Reference proteome</keyword>